<dbReference type="SUPFAM" id="SSF51306">
    <property type="entry name" value="LexA/Signal peptidase"/>
    <property type="match status" value="1"/>
</dbReference>
<dbReference type="Gene3D" id="2.10.109.10">
    <property type="entry name" value="Umud Fragment, subunit A"/>
    <property type="match status" value="1"/>
</dbReference>
<dbReference type="EMBL" id="MCIB01000038">
    <property type="protein sequence ID" value="RKD29074.1"/>
    <property type="molecule type" value="Genomic_DNA"/>
</dbReference>
<dbReference type="Pfam" id="PF10502">
    <property type="entry name" value="Peptidase_S26"/>
    <property type="match status" value="1"/>
</dbReference>
<reference evidence="9 10" key="1">
    <citation type="submission" date="2016-08" db="EMBL/GenBank/DDBJ databases">
        <title>Novel Firmicutes and Novel Genomes.</title>
        <authorList>
            <person name="Poppleton D.I."/>
            <person name="Gribaldo S."/>
        </authorList>
    </citation>
    <scope>NUCLEOTIDE SEQUENCE [LARGE SCALE GENOMIC DNA]</scope>
    <source>
        <strain evidence="9 10">CTT3</strain>
    </source>
</reference>
<dbReference type="GO" id="GO:0006465">
    <property type="term" value="P:signal peptide processing"/>
    <property type="evidence" value="ECO:0007669"/>
    <property type="project" value="InterPro"/>
</dbReference>
<keyword evidence="7" id="KW-0812">Transmembrane</keyword>
<dbReference type="GO" id="GO:0004252">
    <property type="term" value="F:serine-type endopeptidase activity"/>
    <property type="evidence" value="ECO:0007669"/>
    <property type="project" value="InterPro"/>
</dbReference>
<dbReference type="AlphaFoldDB" id="A0A419SV23"/>
<dbReference type="CDD" id="cd06530">
    <property type="entry name" value="S26_SPase_I"/>
    <property type="match status" value="1"/>
</dbReference>
<dbReference type="PANTHER" id="PTHR43390">
    <property type="entry name" value="SIGNAL PEPTIDASE I"/>
    <property type="match status" value="1"/>
</dbReference>
<feature type="transmembrane region" description="Helical" evidence="7">
    <location>
        <begin position="12"/>
        <end position="35"/>
    </location>
</feature>
<evidence type="ECO:0000256" key="2">
    <source>
        <dbReference type="ARBA" id="ARBA00004401"/>
    </source>
</evidence>
<comment type="subcellular location">
    <subcellularLocation>
        <location evidence="2">Cell membrane</location>
        <topology evidence="2">Single-pass type II membrane protein</topology>
    </subcellularLocation>
    <subcellularLocation>
        <location evidence="7">Membrane</location>
        <topology evidence="7">Single-pass type II membrane protein</topology>
    </subcellularLocation>
</comment>
<feature type="domain" description="Peptidase S26" evidence="8">
    <location>
        <begin position="9"/>
        <end position="168"/>
    </location>
</feature>
<keyword evidence="7" id="KW-0472">Membrane</keyword>
<keyword evidence="5 7" id="KW-0378">Hydrolase</keyword>
<evidence type="ECO:0000313" key="9">
    <source>
        <dbReference type="EMBL" id="RKD29074.1"/>
    </source>
</evidence>
<feature type="active site" evidence="6">
    <location>
        <position position="39"/>
    </location>
</feature>
<dbReference type="GO" id="GO:0009003">
    <property type="term" value="F:signal peptidase activity"/>
    <property type="evidence" value="ECO:0007669"/>
    <property type="project" value="UniProtKB-EC"/>
</dbReference>
<evidence type="ECO:0000313" key="10">
    <source>
        <dbReference type="Proteomes" id="UP000284177"/>
    </source>
</evidence>
<evidence type="ECO:0000256" key="1">
    <source>
        <dbReference type="ARBA" id="ARBA00000677"/>
    </source>
</evidence>
<feature type="active site" evidence="6">
    <location>
        <position position="84"/>
    </location>
</feature>
<evidence type="ECO:0000256" key="5">
    <source>
        <dbReference type="ARBA" id="ARBA00022801"/>
    </source>
</evidence>
<keyword evidence="7" id="KW-1133">Transmembrane helix</keyword>
<name>A0A419SV23_9FIRM</name>
<dbReference type="EC" id="3.4.21.89" evidence="4 7"/>
<organism evidence="9 10">
    <name type="scientific">Thermohalobacter berrensis</name>
    <dbReference type="NCBI Taxonomy" id="99594"/>
    <lineage>
        <taxon>Bacteria</taxon>
        <taxon>Bacillati</taxon>
        <taxon>Bacillota</taxon>
        <taxon>Tissierellia</taxon>
        <taxon>Tissierellales</taxon>
        <taxon>Thermohalobacteraceae</taxon>
        <taxon>Thermohalobacter</taxon>
    </lineage>
</organism>
<dbReference type="InterPro" id="IPR019533">
    <property type="entry name" value="Peptidase_S26"/>
</dbReference>
<dbReference type="OrthoDB" id="9802919at2"/>
<evidence type="ECO:0000259" key="8">
    <source>
        <dbReference type="Pfam" id="PF10502"/>
    </source>
</evidence>
<keyword evidence="10" id="KW-1185">Reference proteome</keyword>
<dbReference type="GO" id="GO:0005886">
    <property type="term" value="C:plasma membrane"/>
    <property type="evidence" value="ECO:0007669"/>
    <property type="project" value="UniProtKB-SubCell"/>
</dbReference>
<accession>A0A419SV23</accession>
<gene>
    <name evidence="9" type="ORF">BET03_05870</name>
</gene>
<dbReference type="Proteomes" id="UP000284177">
    <property type="component" value="Unassembled WGS sequence"/>
</dbReference>
<proteinExistence type="inferred from homology"/>
<comment type="similarity">
    <text evidence="3 7">Belongs to the peptidase S26 family.</text>
</comment>
<evidence type="ECO:0000256" key="4">
    <source>
        <dbReference type="ARBA" id="ARBA00013208"/>
    </source>
</evidence>
<dbReference type="PROSITE" id="PS00761">
    <property type="entry name" value="SPASE_I_3"/>
    <property type="match status" value="1"/>
</dbReference>
<comment type="caution">
    <text evidence="9">The sequence shown here is derived from an EMBL/GenBank/DDBJ whole genome shotgun (WGS) entry which is preliminary data.</text>
</comment>
<sequence length="189" mass="21964">MERLKKEILEWVKLILIAILISIIIDKFIISISIVDGESMELTLKDNDRLFINKICYLFNKPKRGDIIIFNPPIKGRNDELFVKRIIAVEGDRFCIHKNKIYINGEVLKENYIKDYKFVPRNYAYLEGVVPKGYVFVMGDNRNNSNDSRTFGYVPVKNIKGKVVTKIWPLNEIKTFSAKYPKDGNGIKD</sequence>
<dbReference type="InterPro" id="IPR000223">
    <property type="entry name" value="Pept_S26A_signal_pept_1"/>
</dbReference>
<evidence type="ECO:0000256" key="6">
    <source>
        <dbReference type="PIRSR" id="PIRSR600223-1"/>
    </source>
</evidence>
<keyword evidence="7" id="KW-0645">Protease</keyword>
<dbReference type="InterPro" id="IPR036286">
    <property type="entry name" value="LexA/Signal_pep-like_sf"/>
</dbReference>
<evidence type="ECO:0000256" key="3">
    <source>
        <dbReference type="ARBA" id="ARBA00009370"/>
    </source>
</evidence>
<dbReference type="RefSeq" id="WP_120170537.1">
    <property type="nucleotide sequence ID" value="NZ_MCIB01000038.1"/>
</dbReference>
<dbReference type="PANTHER" id="PTHR43390:SF1">
    <property type="entry name" value="CHLOROPLAST PROCESSING PEPTIDASE"/>
    <property type="match status" value="1"/>
</dbReference>
<protein>
    <recommendedName>
        <fullName evidence="4 7">Signal peptidase I</fullName>
        <ecNumber evidence="4 7">3.4.21.89</ecNumber>
    </recommendedName>
</protein>
<dbReference type="PRINTS" id="PR00727">
    <property type="entry name" value="LEADERPTASE"/>
</dbReference>
<evidence type="ECO:0000256" key="7">
    <source>
        <dbReference type="RuleBase" id="RU362042"/>
    </source>
</evidence>
<comment type="catalytic activity">
    <reaction evidence="1 7">
        <text>Cleavage of hydrophobic, N-terminal signal or leader sequences from secreted and periplasmic proteins.</text>
        <dbReference type="EC" id="3.4.21.89"/>
    </reaction>
</comment>
<dbReference type="NCBIfam" id="TIGR02227">
    <property type="entry name" value="sigpep_I_bact"/>
    <property type="match status" value="1"/>
</dbReference>
<dbReference type="InterPro" id="IPR019758">
    <property type="entry name" value="Pept_S26A_signal_pept_1_CS"/>
</dbReference>